<dbReference type="Proteomes" id="UP000447873">
    <property type="component" value="Unassembled WGS sequence"/>
</dbReference>
<dbReference type="PROSITE" id="PS50089">
    <property type="entry name" value="ZF_RING_2"/>
    <property type="match status" value="1"/>
</dbReference>
<feature type="compositionally biased region" description="Basic and acidic residues" evidence="2">
    <location>
        <begin position="7"/>
        <end position="18"/>
    </location>
</feature>
<dbReference type="GO" id="GO:0008270">
    <property type="term" value="F:zinc ion binding"/>
    <property type="evidence" value="ECO:0007669"/>
    <property type="project" value="UniProtKB-KW"/>
</dbReference>
<dbReference type="InterPro" id="IPR013083">
    <property type="entry name" value="Znf_RING/FYVE/PHD"/>
</dbReference>
<evidence type="ECO:0000313" key="7">
    <source>
        <dbReference type="Proteomes" id="UP000490939"/>
    </source>
</evidence>
<evidence type="ECO:0000256" key="1">
    <source>
        <dbReference type="PROSITE-ProRule" id="PRU00175"/>
    </source>
</evidence>
<gene>
    <name evidence="4" type="ORF">EG327_008529</name>
    <name evidence="5" type="ORF">EG328_005890</name>
</gene>
<sequence length="474" mass="52441">MARSRRKVVEWRKARAVEIDNEEAPPSKSSKKRTRAALRDDRDENEHESDIDEAPPPKRSRKENKSISGAVPNDNETAPGFLSKSKVRRRKVASQSHVVDEETDRADEDVKAKKGKQTFALNLFYGETGSKQRHARRILCIRSAVGPNHVIVPKESGIFQEGWGEQKTSINMFLEGDLVNADNISCKHHINFRYATHRAKATMGQVRSQIAQALGIKDIYSIQLESSILAAQPSTFKANENMVVCNRVNAVWDEIMYTDDTLAKDALPPAKSPWLRVRKAQYLLLSLPHLGLNGCVTPSETAIVGDLVKIAALIGKSDLPRSFRLELTGGYELRDHAVDLQAFKLKHKAVIACTQELHECSICEEQVGFLDWPEKIVATCEHELTSCTPCLQQYITTALDENPTDGITCPECDEAQVASAVRTSAGTVEASGPTATLQVVLIIPTFVVTILVQVDQPSQYLAQPTLPWIVVSGV</sequence>
<name>A0A8H3UUV8_VENIN</name>
<dbReference type="EMBL" id="WNWR01000535">
    <property type="protein sequence ID" value="KAE9975184.1"/>
    <property type="molecule type" value="Genomic_DNA"/>
</dbReference>
<accession>A0A8H3UUV8</accession>
<evidence type="ECO:0000313" key="5">
    <source>
        <dbReference type="EMBL" id="KAE9986387.1"/>
    </source>
</evidence>
<organism evidence="4 7">
    <name type="scientific">Venturia inaequalis</name>
    <name type="common">Apple scab fungus</name>
    <dbReference type="NCBI Taxonomy" id="5025"/>
    <lineage>
        <taxon>Eukaryota</taxon>
        <taxon>Fungi</taxon>
        <taxon>Dikarya</taxon>
        <taxon>Ascomycota</taxon>
        <taxon>Pezizomycotina</taxon>
        <taxon>Dothideomycetes</taxon>
        <taxon>Pleosporomycetidae</taxon>
        <taxon>Venturiales</taxon>
        <taxon>Venturiaceae</taxon>
        <taxon>Venturia</taxon>
    </lineage>
</organism>
<comment type="caution">
    <text evidence="4">The sequence shown here is derived from an EMBL/GenBank/DDBJ whole genome shotgun (WGS) entry which is preliminary data.</text>
</comment>
<reference evidence="4 7" key="1">
    <citation type="submission" date="2019-07" db="EMBL/GenBank/DDBJ databases">
        <title>Venturia inaequalis Genome Resource.</title>
        <authorList>
            <person name="Lichtner F.J."/>
        </authorList>
    </citation>
    <scope>NUCLEOTIDE SEQUENCE [LARGE SCALE GENOMIC DNA]</scope>
    <source>
        <strain evidence="5 6">120213</strain>
        <strain evidence="4 7">DMI_063113</strain>
    </source>
</reference>
<dbReference type="SUPFAM" id="SSF57850">
    <property type="entry name" value="RING/U-box"/>
    <property type="match status" value="1"/>
</dbReference>
<proteinExistence type="predicted"/>
<keyword evidence="7" id="KW-1185">Reference proteome</keyword>
<keyword evidence="1" id="KW-0479">Metal-binding</keyword>
<keyword evidence="1" id="KW-0863">Zinc-finger</keyword>
<evidence type="ECO:0000313" key="4">
    <source>
        <dbReference type="EMBL" id="KAE9975184.1"/>
    </source>
</evidence>
<evidence type="ECO:0000259" key="3">
    <source>
        <dbReference type="PROSITE" id="PS50089"/>
    </source>
</evidence>
<protein>
    <recommendedName>
        <fullName evidence="3">RING-type domain-containing protein</fullName>
    </recommendedName>
</protein>
<evidence type="ECO:0000256" key="2">
    <source>
        <dbReference type="SAM" id="MobiDB-lite"/>
    </source>
</evidence>
<dbReference type="Proteomes" id="UP000490939">
    <property type="component" value="Unassembled WGS sequence"/>
</dbReference>
<feature type="region of interest" description="Disordered" evidence="2">
    <location>
        <begin position="1"/>
        <end position="107"/>
    </location>
</feature>
<keyword evidence="1" id="KW-0862">Zinc</keyword>
<dbReference type="AlphaFoldDB" id="A0A8H3UUV8"/>
<feature type="domain" description="RING-type" evidence="3">
    <location>
        <begin position="360"/>
        <end position="413"/>
    </location>
</feature>
<dbReference type="EMBL" id="WNWS01000031">
    <property type="protein sequence ID" value="KAE9986387.1"/>
    <property type="molecule type" value="Genomic_DNA"/>
</dbReference>
<dbReference type="Gene3D" id="3.30.40.10">
    <property type="entry name" value="Zinc/RING finger domain, C3HC4 (zinc finger)"/>
    <property type="match status" value="1"/>
</dbReference>
<dbReference type="InterPro" id="IPR001841">
    <property type="entry name" value="Znf_RING"/>
</dbReference>
<evidence type="ECO:0000313" key="6">
    <source>
        <dbReference type="Proteomes" id="UP000447873"/>
    </source>
</evidence>